<comment type="caution">
    <text evidence="1">The sequence shown here is derived from an EMBL/GenBank/DDBJ whole genome shotgun (WGS) entry which is preliminary data.</text>
</comment>
<dbReference type="Proteomes" id="UP001151760">
    <property type="component" value="Unassembled WGS sequence"/>
</dbReference>
<protein>
    <submittedName>
        <fullName evidence="1">Uncharacterized protein</fullName>
    </submittedName>
</protein>
<sequence length="149" mass="17036">MSIRPQAPAPFLSEEVAERLLALPTPPPSPLSPYSSPLPQIPHFRQYLYIITHLIALHMLRDLWDPELLGLDREMHYHLLFMRLRCLRFVYRFVRGRRTTPGPGYEVGESSDSCAAEQDHPRRFAQTTQEWGQSRGGLLSWLTTAVPGG</sequence>
<accession>A0ABQ4YXR3</accession>
<reference evidence="1" key="1">
    <citation type="journal article" date="2022" name="Int. J. Mol. Sci.">
        <title>Draft Genome of Tanacetum Coccineum: Genomic Comparison of Closely Related Tanacetum-Family Plants.</title>
        <authorList>
            <person name="Yamashiro T."/>
            <person name="Shiraishi A."/>
            <person name="Nakayama K."/>
            <person name="Satake H."/>
        </authorList>
    </citation>
    <scope>NUCLEOTIDE SEQUENCE</scope>
</reference>
<keyword evidence="2" id="KW-1185">Reference proteome</keyword>
<proteinExistence type="predicted"/>
<gene>
    <name evidence="1" type="ORF">Tco_0749101</name>
</gene>
<evidence type="ECO:0000313" key="2">
    <source>
        <dbReference type="Proteomes" id="UP001151760"/>
    </source>
</evidence>
<reference evidence="1" key="2">
    <citation type="submission" date="2022-01" db="EMBL/GenBank/DDBJ databases">
        <authorList>
            <person name="Yamashiro T."/>
            <person name="Shiraishi A."/>
            <person name="Satake H."/>
            <person name="Nakayama K."/>
        </authorList>
    </citation>
    <scope>NUCLEOTIDE SEQUENCE</scope>
</reference>
<evidence type="ECO:0000313" key="1">
    <source>
        <dbReference type="EMBL" id="GJS82560.1"/>
    </source>
</evidence>
<organism evidence="1 2">
    <name type="scientific">Tanacetum coccineum</name>
    <dbReference type="NCBI Taxonomy" id="301880"/>
    <lineage>
        <taxon>Eukaryota</taxon>
        <taxon>Viridiplantae</taxon>
        <taxon>Streptophyta</taxon>
        <taxon>Embryophyta</taxon>
        <taxon>Tracheophyta</taxon>
        <taxon>Spermatophyta</taxon>
        <taxon>Magnoliopsida</taxon>
        <taxon>eudicotyledons</taxon>
        <taxon>Gunneridae</taxon>
        <taxon>Pentapetalae</taxon>
        <taxon>asterids</taxon>
        <taxon>campanulids</taxon>
        <taxon>Asterales</taxon>
        <taxon>Asteraceae</taxon>
        <taxon>Asteroideae</taxon>
        <taxon>Anthemideae</taxon>
        <taxon>Anthemidinae</taxon>
        <taxon>Tanacetum</taxon>
    </lineage>
</organism>
<dbReference type="EMBL" id="BQNB010010833">
    <property type="protein sequence ID" value="GJS82560.1"/>
    <property type="molecule type" value="Genomic_DNA"/>
</dbReference>
<name>A0ABQ4YXR3_9ASTR</name>